<proteinExistence type="predicted"/>
<evidence type="ECO:0000256" key="1">
    <source>
        <dbReference type="SAM" id="MobiDB-lite"/>
    </source>
</evidence>
<feature type="region of interest" description="Disordered" evidence="1">
    <location>
        <begin position="14"/>
        <end position="33"/>
    </location>
</feature>
<dbReference type="HOGENOM" id="CLU_2918253_0_0_9"/>
<sequence length="61" mass="6471">MSIAIPSLFIRSNTRRPNRVSPPSRSSVSPEPSALEIVVGDPHAADAEAAQNVDPESSLVF</sequence>
<reference evidence="3" key="2">
    <citation type="submission" date="2015-03" db="EMBL/GenBank/DDBJ databases">
        <title>Genome sequence of Paenibacillus beijingensis strain DSM 24997T.</title>
        <authorList>
            <person name="Kwak Y."/>
            <person name="Shin J.-H."/>
        </authorList>
    </citation>
    <scope>NUCLEOTIDE SEQUENCE [LARGE SCALE GENOMIC DNA]</scope>
    <source>
        <strain evidence="3">DSM 24997</strain>
    </source>
</reference>
<dbReference type="KEGG" id="pbj:VN24_18190"/>
<dbReference type="EMBL" id="CP011058">
    <property type="protein sequence ID" value="AJY76134.1"/>
    <property type="molecule type" value="Genomic_DNA"/>
</dbReference>
<dbReference type="AlphaFoldDB" id="A0A0D5NLE4"/>
<protein>
    <submittedName>
        <fullName evidence="2">Uncharacterized protein</fullName>
    </submittedName>
</protein>
<evidence type="ECO:0000313" key="3">
    <source>
        <dbReference type="Proteomes" id="UP000032633"/>
    </source>
</evidence>
<name>A0A0D5NLE4_9BACL</name>
<evidence type="ECO:0000313" key="2">
    <source>
        <dbReference type="EMBL" id="AJY76134.1"/>
    </source>
</evidence>
<dbReference type="Proteomes" id="UP000032633">
    <property type="component" value="Chromosome"/>
</dbReference>
<gene>
    <name evidence="2" type="ORF">VN24_18190</name>
</gene>
<keyword evidence="3" id="KW-1185">Reference proteome</keyword>
<dbReference type="PATRIC" id="fig|1126833.4.peg.4004"/>
<feature type="compositionally biased region" description="Low complexity" evidence="1">
    <location>
        <begin position="19"/>
        <end position="33"/>
    </location>
</feature>
<organism evidence="2 3">
    <name type="scientific">Paenibacillus beijingensis</name>
    <dbReference type="NCBI Taxonomy" id="1126833"/>
    <lineage>
        <taxon>Bacteria</taxon>
        <taxon>Bacillati</taxon>
        <taxon>Bacillota</taxon>
        <taxon>Bacilli</taxon>
        <taxon>Bacillales</taxon>
        <taxon>Paenibacillaceae</taxon>
        <taxon>Paenibacillus</taxon>
    </lineage>
</organism>
<accession>A0A0D5NLE4</accession>
<reference evidence="2 3" key="1">
    <citation type="journal article" date="2015" name="J. Biotechnol.">
        <title>Complete genome sequence of Paenibacillus beijingensis 7188(T) (=DSM 24997(T)), a novel rhizobacterium from jujube garden soil.</title>
        <authorList>
            <person name="Kwak Y."/>
            <person name="Shin J.H."/>
        </authorList>
    </citation>
    <scope>NUCLEOTIDE SEQUENCE [LARGE SCALE GENOMIC DNA]</scope>
    <source>
        <strain evidence="2 3">DSM 24997</strain>
    </source>
</reference>